<dbReference type="Proteomes" id="UP000183994">
    <property type="component" value="Unassembled WGS sequence"/>
</dbReference>
<organism evidence="1 2">
    <name type="scientific">Desulfatibacillum alkenivorans DSM 16219</name>
    <dbReference type="NCBI Taxonomy" id="1121393"/>
    <lineage>
        <taxon>Bacteria</taxon>
        <taxon>Pseudomonadati</taxon>
        <taxon>Thermodesulfobacteriota</taxon>
        <taxon>Desulfobacteria</taxon>
        <taxon>Desulfobacterales</taxon>
        <taxon>Desulfatibacillaceae</taxon>
        <taxon>Desulfatibacillum</taxon>
    </lineage>
</organism>
<protein>
    <submittedName>
        <fullName evidence="1">PglZ domain-containing protein</fullName>
    </submittedName>
</protein>
<proteinExistence type="predicted"/>
<keyword evidence="2" id="KW-1185">Reference proteome</keyword>
<dbReference type="InterPro" id="IPR017850">
    <property type="entry name" value="Alkaline_phosphatase_core_sf"/>
</dbReference>
<evidence type="ECO:0000313" key="1">
    <source>
        <dbReference type="EMBL" id="SHJ91137.1"/>
    </source>
</evidence>
<reference evidence="2" key="1">
    <citation type="submission" date="2016-11" db="EMBL/GenBank/DDBJ databases">
        <authorList>
            <person name="Varghese N."/>
            <person name="Submissions S."/>
        </authorList>
    </citation>
    <scope>NUCLEOTIDE SEQUENCE [LARGE SCALE GENOMIC DNA]</scope>
    <source>
        <strain evidence="2">DSM 16219</strain>
    </source>
</reference>
<accession>A0A1M6N5Z0</accession>
<dbReference type="SUPFAM" id="SSF53649">
    <property type="entry name" value="Alkaline phosphatase-like"/>
    <property type="match status" value="1"/>
</dbReference>
<dbReference type="AlphaFoldDB" id="A0A1M6N5Z0"/>
<evidence type="ECO:0000313" key="2">
    <source>
        <dbReference type="Proteomes" id="UP000183994"/>
    </source>
</evidence>
<gene>
    <name evidence="1" type="ORF">SAMN02745216_02526</name>
</gene>
<sequence>MAKLSDRIRSMIARQVKDRGIVVWYDPEKAYAGLIQNLDLPETAVLQYADSFFRLRHELESYLEFVNSEQKPKDGCGVAPNVVVYVPMERGQTSFALVEAETAGVVVEPGAETADRNSRLRVQAESFFLEKAPEKAGHLARQVEEGLLTLEDLDRISEEVGSITSGALKLVFGAASPLESIIEFASGPDKDEQISRKKALGELRSLVKSELGLDFGDATSPEDARRELRRVILLAEFTASISETARPSTLDTVALPENPVQMDALKHLCETWRNRVDFREGYVEAALDLEHAAGISQLPLNPEDVETARTFPCIENLLVRFVQDCLLEGRLDEAMRITQLRKNTFWPRELPELLLKWSALELAARFMIEAAKVRKQIKAHDYSVSEMVRAYALFSEPWMMIDRLHRHWESRLLNLDPDDMEEDRLEKLTAKVRRMYSDFADELNRAFVDRFRKAGLEIEGVLSQSRVFHDRVAPAMTKKKKTVYFLVDALRYEMAAELLEGMDKDFDVALEPAICSLPSITPVGMAALMPGAELGMELEAVKSGMCVGIAGHLLKDRKSRLEYAQQKIPGKVMALKLADVLRLGAKRKKDLKEADLVIVTSQEIDRLGEDGDDYAETRRFMDDMLEQLRRSIRILAKAGIEHFVITADHGYLFADRVDPGMFMDSPGGTVVELHPRAWIGKGGADANGYVRVSASELEYGGDLEMAFPRGLSCFKVKGGVGGYFHGGVSLQEMVIPVAVLNGKGAASVGATSGVTLKLEFGKSAITNRFFSMTATLETHGLFESENVRVRAAVLSNKKEVGFCAMAAYGYEEGSREITMRVNEPNALTFMLSEDSGIEKVTIQIVDCHTQLELATMADVPVKLGI</sequence>
<dbReference type="Pfam" id="PF08665">
    <property type="entry name" value="PglZ"/>
    <property type="match status" value="1"/>
</dbReference>
<dbReference type="EMBL" id="FQZU01000014">
    <property type="protein sequence ID" value="SHJ91137.1"/>
    <property type="molecule type" value="Genomic_DNA"/>
</dbReference>
<dbReference type="STRING" id="1121393.SAMN02745216_02526"/>
<name>A0A1M6N5Z0_9BACT</name>